<dbReference type="EMBL" id="HBFW01015553">
    <property type="protein sequence ID" value="CAD8938865.1"/>
    <property type="molecule type" value="Transcribed_RNA"/>
</dbReference>
<evidence type="ECO:0000259" key="6">
    <source>
        <dbReference type="PROSITE" id="PS50089"/>
    </source>
</evidence>
<feature type="transmembrane region" description="Helical" evidence="5">
    <location>
        <begin position="15"/>
        <end position="39"/>
    </location>
</feature>
<organism evidence="7">
    <name type="scientific">Cyclophora tenuis</name>
    <name type="common">Marine diatom</name>
    <dbReference type="NCBI Taxonomy" id="216820"/>
    <lineage>
        <taxon>Eukaryota</taxon>
        <taxon>Sar</taxon>
        <taxon>Stramenopiles</taxon>
        <taxon>Ochrophyta</taxon>
        <taxon>Bacillariophyta</taxon>
        <taxon>Fragilariophyceae</taxon>
        <taxon>Fragilariophycidae</taxon>
        <taxon>Cyclophorales</taxon>
        <taxon>Cyclophoraceae</taxon>
        <taxon>Cyclophora</taxon>
    </lineage>
</organism>
<evidence type="ECO:0000256" key="3">
    <source>
        <dbReference type="ARBA" id="ARBA00022833"/>
    </source>
</evidence>
<keyword evidence="5" id="KW-0812">Transmembrane</keyword>
<evidence type="ECO:0000256" key="4">
    <source>
        <dbReference type="PROSITE-ProRule" id="PRU00175"/>
    </source>
</evidence>
<name>A0A7S1GMU2_CYCTE</name>
<protein>
    <recommendedName>
        <fullName evidence="6">RING-type domain-containing protein</fullName>
    </recommendedName>
</protein>
<dbReference type="AlphaFoldDB" id="A0A7S1GMU2"/>
<keyword evidence="3" id="KW-0862">Zinc</keyword>
<evidence type="ECO:0000256" key="5">
    <source>
        <dbReference type="SAM" id="Phobius"/>
    </source>
</evidence>
<dbReference type="Gene3D" id="3.30.40.10">
    <property type="entry name" value="Zinc/RING finger domain, C3HC4 (zinc finger)"/>
    <property type="match status" value="1"/>
</dbReference>
<evidence type="ECO:0000313" key="7">
    <source>
        <dbReference type="EMBL" id="CAD8938865.1"/>
    </source>
</evidence>
<keyword evidence="5" id="KW-0472">Membrane</keyword>
<keyword evidence="2 4" id="KW-0863">Zinc-finger</keyword>
<accession>A0A7S1GMU2</accession>
<dbReference type="InterPro" id="IPR013083">
    <property type="entry name" value="Znf_RING/FYVE/PHD"/>
</dbReference>
<reference evidence="7" key="1">
    <citation type="submission" date="2021-01" db="EMBL/GenBank/DDBJ databases">
        <authorList>
            <person name="Corre E."/>
            <person name="Pelletier E."/>
            <person name="Niang G."/>
            <person name="Scheremetjew M."/>
            <person name="Finn R."/>
            <person name="Kale V."/>
            <person name="Holt S."/>
            <person name="Cochrane G."/>
            <person name="Meng A."/>
            <person name="Brown T."/>
            <person name="Cohen L."/>
        </authorList>
    </citation>
    <scope>NUCLEOTIDE SEQUENCE</scope>
    <source>
        <strain evidence="7">ECT3854</strain>
    </source>
</reference>
<keyword evidence="5" id="KW-1133">Transmembrane helix</keyword>
<dbReference type="PROSITE" id="PS50089">
    <property type="entry name" value="ZF_RING_2"/>
    <property type="match status" value="1"/>
</dbReference>
<evidence type="ECO:0000256" key="1">
    <source>
        <dbReference type="ARBA" id="ARBA00022723"/>
    </source>
</evidence>
<proteinExistence type="predicted"/>
<dbReference type="InterPro" id="IPR052788">
    <property type="entry name" value="RING-type_E3_ligase_ATL"/>
</dbReference>
<sequence>MGDRLLAEENPLEGVLRVFIMTMVASLLGFALVCSCVWCQGRGRQMNKRANALPNTKVQGTFSKVLTAECFVSTDKKLTAADEKMEPSVISRDMNAEDSAIEKDPNEQKQFVVVPLPGRSVDDKGSRLVPNLCSICLLKYESNVEITWSSNSSCEHCFHRLCIEKWLSHQTTEAVCPCCRRSFV</sequence>
<gene>
    <name evidence="7" type="ORF">CTEN0397_LOCUS9928</name>
</gene>
<dbReference type="SUPFAM" id="SSF57850">
    <property type="entry name" value="RING/U-box"/>
    <property type="match status" value="1"/>
</dbReference>
<dbReference type="PANTHER" id="PTHR45798:SF97">
    <property type="entry name" value="ALCOHOL-SENSITIVE RING FINGER PROTEIN 1"/>
    <property type="match status" value="1"/>
</dbReference>
<dbReference type="Pfam" id="PF13639">
    <property type="entry name" value="zf-RING_2"/>
    <property type="match status" value="1"/>
</dbReference>
<dbReference type="GO" id="GO:0008270">
    <property type="term" value="F:zinc ion binding"/>
    <property type="evidence" value="ECO:0007669"/>
    <property type="project" value="UniProtKB-KW"/>
</dbReference>
<evidence type="ECO:0000256" key="2">
    <source>
        <dbReference type="ARBA" id="ARBA00022771"/>
    </source>
</evidence>
<dbReference type="InterPro" id="IPR001841">
    <property type="entry name" value="Znf_RING"/>
</dbReference>
<dbReference type="PANTHER" id="PTHR45798">
    <property type="entry name" value="RING-H2 FINGER PROTEIN ATL61-RELATED-RELATED"/>
    <property type="match status" value="1"/>
</dbReference>
<keyword evidence="1" id="KW-0479">Metal-binding</keyword>
<feature type="domain" description="RING-type" evidence="6">
    <location>
        <begin position="133"/>
        <end position="180"/>
    </location>
</feature>